<dbReference type="AlphaFoldDB" id="A0A4P7NNK4"/>
<reference evidence="3 4" key="1">
    <citation type="journal article" date="2019" name="Mol. Biol. Evol.">
        <title>Blast fungal genomes show frequent chromosomal changes, gene gains and losses, and effector gene turnover.</title>
        <authorList>
            <person name="Gomez Luciano L.B."/>
            <person name="Jason Tsai I."/>
            <person name="Chuma I."/>
            <person name="Tosa Y."/>
            <person name="Chen Y.H."/>
            <person name="Li J.Y."/>
            <person name="Li M.Y."/>
            <person name="Jade Lu M.Y."/>
            <person name="Nakayashiki H."/>
            <person name="Li W.H."/>
        </authorList>
    </citation>
    <scope>NUCLEOTIDE SEQUENCE [LARGE SCALE GENOMIC DNA]</scope>
    <source>
        <strain evidence="3">MZ5-1-6</strain>
    </source>
</reference>
<feature type="region of interest" description="Disordered" evidence="1">
    <location>
        <begin position="83"/>
        <end position="104"/>
    </location>
</feature>
<evidence type="ECO:0000256" key="2">
    <source>
        <dbReference type="SAM" id="SignalP"/>
    </source>
</evidence>
<accession>A0A4P7NNK4</accession>
<evidence type="ECO:0000313" key="4">
    <source>
        <dbReference type="Proteomes" id="UP000294847"/>
    </source>
</evidence>
<sequence>MRFATTVIVALLAPGAIAGGTLNADASTQQIKQCSAADYKACRSNTGGAAHLATGDKAKCAPVVVDESQDICDLCPADRRESCREKQKKQKEKTGKKPGKSLGKLYNVFPAPLEMVEN</sequence>
<dbReference type="EMBL" id="CP034209">
    <property type="protein sequence ID" value="QBZ63759.1"/>
    <property type="molecule type" value="Genomic_DNA"/>
</dbReference>
<feature type="signal peptide" evidence="2">
    <location>
        <begin position="1"/>
        <end position="18"/>
    </location>
</feature>
<evidence type="ECO:0000256" key="1">
    <source>
        <dbReference type="SAM" id="MobiDB-lite"/>
    </source>
</evidence>
<keyword evidence="2" id="KW-0732">Signal</keyword>
<evidence type="ECO:0000313" key="3">
    <source>
        <dbReference type="EMBL" id="QBZ63759.1"/>
    </source>
</evidence>
<name>A0A4P7NNK4_PYROR</name>
<proteinExistence type="predicted"/>
<feature type="compositionally biased region" description="Basic residues" evidence="1">
    <location>
        <begin position="86"/>
        <end position="99"/>
    </location>
</feature>
<gene>
    <name evidence="3" type="ORF">PoMZ_05447</name>
</gene>
<organism evidence="3 4">
    <name type="scientific">Pyricularia oryzae</name>
    <name type="common">Rice blast fungus</name>
    <name type="synonym">Magnaporthe oryzae</name>
    <dbReference type="NCBI Taxonomy" id="318829"/>
    <lineage>
        <taxon>Eukaryota</taxon>
        <taxon>Fungi</taxon>
        <taxon>Dikarya</taxon>
        <taxon>Ascomycota</taxon>
        <taxon>Pezizomycotina</taxon>
        <taxon>Sordariomycetes</taxon>
        <taxon>Sordariomycetidae</taxon>
        <taxon>Magnaporthales</taxon>
        <taxon>Pyriculariaceae</taxon>
        <taxon>Pyricularia</taxon>
    </lineage>
</organism>
<dbReference type="Proteomes" id="UP000294847">
    <property type="component" value="Chromosome 6"/>
</dbReference>
<protein>
    <submittedName>
        <fullName evidence="3">Uncharacterized protein</fullName>
    </submittedName>
</protein>
<feature type="chain" id="PRO_5020280567" evidence="2">
    <location>
        <begin position="19"/>
        <end position="118"/>
    </location>
</feature>